<name>A0A1M7MJR6_9HYPH</name>
<gene>
    <name evidence="14" type="primary">rlmN</name>
    <name evidence="17" type="ORF">SAMN05444272_3437</name>
</gene>
<keyword evidence="13 14" id="KW-1015">Disulfide bond</keyword>
<dbReference type="GO" id="GO:0005737">
    <property type="term" value="C:cytoplasm"/>
    <property type="evidence" value="ECO:0007669"/>
    <property type="project" value="UniProtKB-SubCell"/>
</dbReference>
<comment type="subcellular location">
    <subcellularLocation>
        <location evidence="1 14">Cytoplasm</location>
    </subcellularLocation>
</comment>
<feature type="binding site" evidence="14">
    <location>
        <position position="163"/>
    </location>
    <ligand>
        <name>[4Fe-4S] cluster</name>
        <dbReference type="ChEBI" id="CHEBI:49883"/>
        <note>4Fe-4S-S-AdoMet</note>
    </ligand>
</feature>
<evidence type="ECO:0000256" key="15">
    <source>
        <dbReference type="SAM" id="MobiDB-lite"/>
    </source>
</evidence>
<dbReference type="Gene3D" id="3.20.20.70">
    <property type="entry name" value="Aldolase class I"/>
    <property type="match status" value="1"/>
</dbReference>
<feature type="binding site" evidence="14">
    <location>
        <position position="358"/>
    </location>
    <ligand>
        <name>S-adenosyl-L-methionine</name>
        <dbReference type="ChEBI" id="CHEBI:59789"/>
    </ligand>
</feature>
<dbReference type="Gene3D" id="1.10.150.530">
    <property type="match status" value="1"/>
</dbReference>
<dbReference type="SFLD" id="SFLDG01062">
    <property type="entry name" value="methyltransferase_(Class_A)"/>
    <property type="match status" value="1"/>
</dbReference>
<comment type="similarity">
    <text evidence="2 14">Belongs to the radical SAM superfamily. RlmN family.</text>
</comment>
<dbReference type="GO" id="GO:0019843">
    <property type="term" value="F:rRNA binding"/>
    <property type="evidence" value="ECO:0007669"/>
    <property type="project" value="UniProtKB-UniRule"/>
</dbReference>
<keyword evidence="9 14" id="KW-0819">tRNA processing</keyword>
<dbReference type="PROSITE" id="PS51918">
    <property type="entry name" value="RADICAL_SAM"/>
    <property type="match status" value="1"/>
</dbReference>
<evidence type="ECO:0000256" key="11">
    <source>
        <dbReference type="ARBA" id="ARBA00023004"/>
    </source>
</evidence>
<evidence type="ECO:0000313" key="17">
    <source>
        <dbReference type="EMBL" id="SHM91156.1"/>
    </source>
</evidence>
<dbReference type="AlphaFoldDB" id="A0A1M7MJR6"/>
<dbReference type="GO" id="GO:0070040">
    <property type="term" value="F:rRNA (adenine(2503)-C2-)-methyltransferase activity"/>
    <property type="evidence" value="ECO:0007669"/>
    <property type="project" value="UniProtKB-UniRule"/>
</dbReference>
<keyword evidence="6 14" id="KW-0489">Methyltransferase</keyword>
<dbReference type="InterPro" id="IPR004383">
    <property type="entry name" value="rRNA_lsu_MTrfase_RlmN/Cfr"/>
</dbReference>
<evidence type="ECO:0000259" key="16">
    <source>
        <dbReference type="PROSITE" id="PS51918"/>
    </source>
</evidence>
<evidence type="ECO:0000256" key="12">
    <source>
        <dbReference type="ARBA" id="ARBA00023014"/>
    </source>
</evidence>
<dbReference type="InterPro" id="IPR040072">
    <property type="entry name" value="Methyltransferase_A"/>
</dbReference>
<proteinExistence type="inferred from homology"/>
<feature type="active site" description="S-methylcysteine intermediate" evidence="14">
    <location>
        <position position="401"/>
    </location>
</feature>
<keyword evidence="12 14" id="KW-0411">Iron-sulfur</keyword>
<accession>A0A1M7MJR6</accession>
<feature type="region of interest" description="Disordered" evidence="15">
    <location>
        <begin position="1"/>
        <end position="31"/>
    </location>
</feature>
<keyword evidence="8 14" id="KW-0949">S-adenosyl-L-methionine</keyword>
<dbReference type="GO" id="GO:0051539">
    <property type="term" value="F:4 iron, 4 sulfur cluster binding"/>
    <property type="evidence" value="ECO:0007669"/>
    <property type="project" value="UniProtKB-UniRule"/>
</dbReference>
<dbReference type="EMBL" id="FRBW01000004">
    <property type="protein sequence ID" value="SHM91156.1"/>
    <property type="molecule type" value="Genomic_DNA"/>
</dbReference>
<dbReference type="PANTHER" id="PTHR30544">
    <property type="entry name" value="23S RRNA METHYLTRANSFERASE"/>
    <property type="match status" value="1"/>
</dbReference>
<keyword evidence="10 14" id="KW-0479">Metal-binding</keyword>
<dbReference type="GO" id="GO:0030488">
    <property type="term" value="P:tRNA methylation"/>
    <property type="evidence" value="ECO:0007669"/>
    <property type="project" value="UniProtKB-UniRule"/>
</dbReference>
<evidence type="ECO:0000256" key="6">
    <source>
        <dbReference type="ARBA" id="ARBA00022603"/>
    </source>
</evidence>
<evidence type="ECO:0000313" key="18">
    <source>
        <dbReference type="Proteomes" id="UP000186002"/>
    </source>
</evidence>
<dbReference type="CDD" id="cd01335">
    <property type="entry name" value="Radical_SAM"/>
    <property type="match status" value="1"/>
</dbReference>
<dbReference type="SFLD" id="SFLDF00275">
    <property type="entry name" value="adenosine_C2_methyltransferase"/>
    <property type="match status" value="1"/>
</dbReference>
<evidence type="ECO:0000256" key="9">
    <source>
        <dbReference type="ARBA" id="ARBA00022694"/>
    </source>
</evidence>
<dbReference type="Proteomes" id="UP000186002">
    <property type="component" value="Unassembled WGS sequence"/>
</dbReference>
<feature type="binding site" evidence="14">
    <location>
        <position position="170"/>
    </location>
    <ligand>
        <name>[4Fe-4S] cluster</name>
        <dbReference type="ChEBI" id="CHEBI:49883"/>
        <note>4Fe-4S-S-AdoMet</note>
    </ligand>
</feature>
<evidence type="ECO:0000256" key="13">
    <source>
        <dbReference type="ARBA" id="ARBA00023157"/>
    </source>
</evidence>
<sequence>MAMTLDIARDNPNAPSVTASRPDAAQPANDQAPAAVIAPVMSEDKPPLIGLSREELADAMASIGIPEKQRRMRASQLWHWLYVRGVSDFSLMTNIAKDLRTKLAEAFSIARPEIVSELISVDGTRKWLFRFPARGAGRPVEVETVYIPEEGRGTLCVSSQVGCTLTCTFCHTGTQRMVRNLTSEEILAQVLMARDRLGDFPDTNTPQGAIVPSEGRMVTNIVMMGMGEPLYNFENVKKALLIASDGDGLSLSKRRITLSTSGVVPEIARTGDEIGCMLAISLHAVRDDLRDVLVPINKKWAIKELLDACRAYPGLSNAKRITFEYVMLKGVNDSNQDALDLVRLLKGIPAKINLIPFNPWPGSEYECSDWDRIEEFADIVNRAGYASPIRTPRGRDIFAACGQLKSASERMRKKDRDAGTAA</sequence>
<keyword evidence="3 14" id="KW-0004">4Fe-4S</keyword>
<dbReference type="SFLD" id="SFLDS00029">
    <property type="entry name" value="Radical_SAM"/>
    <property type="match status" value="1"/>
</dbReference>
<dbReference type="NCBIfam" id="TIGR00048">
    <property type="entry name" value="rRNA_mod_RlmN"/>
    <property type="match status" value="1"/>
</dbReference>
<comment type="function">
    <text evidence="14">Specifically methylates position 2 of adenine 2503 in 23S rRNA and position 2 of adenine 37 in tRNAs. m2A2503 modification seems to play a crucial role in the proofreading step occurring at the peptidyl transferase center and thus would serve to optimize ribosomal fidelity.</text>
</comment>
<keyword evidence="5 14" id="KW-0698">rRNA processing</keyword>
<evidence type="ECO:0000256" key="1">
    <source>
        <dbReference type="ARBA" id="ARBA00004496"/>
    </source>
</evidence>
<comment type="cofactor">
    <cofactor evidence="14">
        <name>[4Fe-4S] cluster</name>
        <dbReference type="ChEBI" id="CHEBI:49883"/>
    </cofactor>
    <text evidence="14">Binds 1 [4Fe-4S] cluster. The cluster is coordinated with 3 cysteines and an exchangeable S-adenosyl-L-methionine.</text>
</comment>
<dbReference type="GO" id="GO:0070475">
    <property type="term" value="P:rRNA base methylation"/>
    <property type="evidence" value="ECO:0007669"/>
    <property type="project" value="UniProtKB-UniRule"/>
</dbReference>
<feature type="active site" description="Proton acceptor" evidence="14">
    <location>
        <position position="143"/>
    </location>
</feature>
<evidence type="ECO:0000256" key="3">
    <source>
        <dbReference type="ARBA" id="ARBA00022485"/>
    </source>
</evidence>
<dbReference type="RefSeq" id="WP_084082095.1">
    <property type="nucleotide sequence ID" value="NZ_FRBW01000004.1"/>
</dbReference>
<evidence type="ECO:0000256" key="2">
    <source>
        <dbReference type="ARBA" id="ARBA00007544"/>
    </source>
</evidence>
<dbReference type="InterPro" id="IPR058240">
    <property type="entry name" value="rSAM_sf"/>
</dbReference>
<keyword evidence="7 14" id="KW-0808">Transferase</keyword>
<protein>
    <recommendedName>
        <fullName evidence="14">Dual-specificity RNA methyltransferase RlmN</fullName>
        <ecNumber evidence="14">2.1.1.192</ecNumber>
    </recommendedName>
    <alternativeName>
        <fullName evidence="14">23S rRNA (adenine(2503)-C(2))-methyltransferase</fullName>
    </alternativeName>
    <alternativeName>
        <fullName evidence="14">23S rRNA m2A2503 methyltransferase</fullName>
    </alternativeName>
    <alternativeName>
        <fullName evidence="14">Ribosomal RNA large subunit methyltransferase N</fullName>
    </alternativeName>
    <alternativeName>
        <fullName evidence="14">tRNA (adenine(37)-C(2))-methyltransferase</fullName>
    </alternativeName>
    <alternativeName>
        <fullName evidence="14">tRNA m2A37 methyltransferase</fullName>
    </alternativeName>
</protein>
<comment type="caution">
    <text evidence="14">Lacks conserved residue(s) required for the propagation of feature annotation.</text>
</comment>
<evidence type="ECO:0000256" key="8">
    <source>
        <dbReference type="ARBA" id="ARBA00022691"/>
    </source>
</evidence>
<feature type="binding site" evidence="14">
    <location>
        <position position="167"/>
    </location>
    <ligand>
        <name>[4Fe-4S] cluster</name>
        <dbReference type="ChEBI" id="CHEBI:49883"/>
        <note>4Fe-4S-S-AdoMet</note>
    </ligand>
</feature>
<dbReference type="PANTHER" id="PTHR30544:SF5">
    <property type="entry name" value="RADICAL SAM CORE DOMAIN-CONTAINING PROTEIN"/>
    <property type="match status" value="1"/>
</dbReference>
<evidence type="ECO:0000256" key="10">
    <source>
        <dbReference type="ARBA" id="ARBA00022723"/>
    </source>
</evidence>
<feature type="compositionally biased region" description="Low complexity" evidence="15">
    <location>
        <begin position="22"/>
        <end position="31"/>
    </location>
</feature>
<keyword evidence="11 14" id="KW-0408">Iron</keyword>
<dbReference type="InterPro" id="IPR048641">
    <property type="entry name" value="RlmN_N"/>
</dbReference>
<dbReference type="InterPro" id="IPR007197">
    <property type="entry name" value="rSAM"/>
</dbReference>
<dbReference type="InterPro" id="IPR013785">
    <property type="entry name" value="Aldolase_TIM"/>
</dbReference>
<dbReference type="HAMAP" id="MF_01849">
    <property type="entry name" value="RNA_methyltr_RlmN"/>
    <property type="match status" value="1"/>
</dbReference>
<evidence type="ECO:0000256" key="5">
    <source>
        <dbReference type="ARBA" id="ARBA00022552"/>
    </source>
</evidence>
<feature type="binding site" evidence="14">
    <location>
        <begin position="281"/>
        <end position="283"/>
    </location>
    <ligand>
        <name>S-adenosyl-L-methionine</name>
        <dbReference type="ChEBI" id="CHEBI:59789"/>
    </ligand>
</feature>
<dbReference type="STRING" id="735517.SAMN05444272_3437"/>
<dbReference type="OrthoDB" id="9793973at2"/>
<feature type="domain" description="Radical SAM core" evidence="16">
    <location>
        <begin position="149"/>
        <end position="390"/>
    </location>
</feature>
<dbReference type="GO" id="GO:0046872">
    <property type="term" value="F:metal ion binding"/>
    <property type="evidence" value="ECO:0007669"/>
    <property type="project" value="UniProtKB-KW"/>
</dbReference>
<dbReference type="PIRSF" id="PIRSF006004">
    <property type="entry name" value="CHP00048"/>
    <property type="match status" value="1"/>
</dbReference>
<evidence type="ECO:0000256" key="14">
    <source>
        <dbReference type="HAMAP-Rule" id="MF_01849"/>
    </source>
</evidence>
<dbReference type="Pfam" id="PF04055">
    <property type="entry name" value="Radical_SAM"/>
    <property type="match status" value="1"/>
</dbReference>
<reference evidence="17 18" key="1">
    <citation type="submission" date="2016-11" db="EMBL/GenBank/DDBJ databases">
        <authorList>
            <person name="Jaros S."/>
            <person name="Januszkiewicz K."/>
            <person name="Wedrychowicz H."/>
        </authorList>
    </citation>
    <scope>NUCLEOTIDE SEQUENCE [LARGE SCALE GENOMIC DNA]</scope>
    <source>
        <strain evidence="17 18">DSM 22153</strain>
    </source>
</reference>
<feature type="binding site" evidence="14">
    <location>
        <begin position="227"/>
        <end position="228"/>
    </location>
    <ligand>
        <name>S-adenosyl-L-methionine</name>
        <dbReference type="ChEBI" id="CHEBI:59789"/>
    </ligand>
</feature>
<evidence type="ECO:0000256" key="7">
    <source>
        <dbReference type="ARBA" id="ARBA00022679"/>
    </source>
</evidence>
<organism evidence="17 18">
    <name type="scientific">Roseibium suaedae</name>
    <dbReference type="NCBI Taxonomy" id="735517"/>
    <lineage>
        <taxon>Bacteria</taxon>
        <taxon>Pseudomonadati</taxon>
        <taxon>Pseudomonadota</taxon>
        <taxon>Alphaproteobacteria</taxon>
        <taxon>Hyphomicrobiales</taxon>
        <taxon>Stappiaceae</taxon>
        <taxon>Roseibium</taxon>
    </lineage>
</organism>
<dbReference type="EC" id="2.1.1.192" evidence="14"/>
<feature type="binding site" evidence="14">
    <location>
        <position position="259"/>
    </location>
    <ligand>
        <name>S-adenosyl-L-methionine</name>
        <dbReference type="ChEBI" id="CHEBI:59789"/>
    </ligand>
</feature>
<evidence type="ECO:0000256" key="4">
    <source>
        <dbReference type="ARBA" id="ARBA00022490"/>
    </source>
</evidence>
<comment type="miscellaneous">
    <text evidence="14">Reaction proceeds by a ping-pong mechanism involving intermediate methylation of a conserved cysteine residue.</text>
</comment>
<comment type="catalytic activity">
    <reaction evidence="14">
        <text>adenosine(37) in tRNA + 2 reduced [2Fe-2S]-[ferredoxin] + 2 S-adenosyl-L-methionine = 2-methyladenosine(37) in tRNA + 5'-deoxyadenosine + L-methionine + 2 oxidized [2Fe-2S]-[ferredoxin] + S-adenosyl-L-homocysteine</text>
        <dbReference type="Rhea" id="RHEA:43332"/>
        <dbReference type="Rhea" id="RHEA-COMP:10000"/>
        <dbReference type="Rhea" id="RHEA-COMP:10001"/>
        <dbReference type="Rhea" id="RHEA-COMP:10162"/>
        <dbReference type="Rhea" id="RHEA-COMP:10485"/>
        <dbReference type="ChEBI" id="CHEBI:17319"/>
        <dbReference type="ChEBI" id="CHEBI:33737"/>
        <dbReference type="ChEBI" id="CHEBI:33738"/>
        <dbReference type="ChEBI" id="CHEBI:57844"/>
        <dbReference type="ChEBI" id="CHEBI:57856"/>
        <dbReference type="ChEBI" id="CHEBI:59789"/>
        <dbReference type="ChEBI" id="CHEBI:74411"/>
        <dbReference type="ChEBI" id="CHEBI:74497"/>
        <dbReference type="EC" id="2.1.1.192"/>
    </reaction>
</comment>
<dbReference type="FunFam" id="3.20.20.70:FF:000008">
    <property type="entry name" value="Dual-specificity RNA methyltransferase RlmN"/>
    <property type="match status" value="1"/>
</dbReference>
<dbReference type="GO" id="GO:0000049">
    <property type="term" value="F:tRNA binding"/>
    <property type="evidence" value="ECO:0007669"/>
    <property type="project" value="UniProtKB-UniRule"/>
</dbReference>
<dbReference type="GO" id="GO:0002935">
    <property type="term" value="F:tRNA (adenine(37)-C2)-methyltransferase activity"/>
    <property type="evidence" value="ECO:0007669"/>
    <property type="project" value="UniProtKB-UniRule"/>
</dbReference>
<comment type="catalytic activity">
    <reaction evidence="14">
        <text>adenosine(2503) in 23S rRNA + 2 reduced [2Fe-2S]-[ferredoxin] + 2 S-adenosyl-L-methionine = 2-methyladenosine(2503) in 23S rRNA + 5'-deoxyadenosine + L-methionine + 2 oxidized [2Fe-2S]-[ferredoxin] + S-adenosyl-L-homocysteine</text>
        <dbReference type="Rhea" id="RHEA:42916"/>
        <dbReference type="Rhea" id="RHEA-COMP:10000"/>
        <dbReference type="Rhea" id="RHEA-COMP:10001"/>
        <dbReference type="Rhea" id="RHEA-COMP:10152"/>
        <dbReference type="Rhea" id="RHEA-COMP:10282"/>
        <dbReference type="ChEBI" id="CHEBI:17319"/>
        <dbReference type="ChEBI" id="CHEBI:33737"/>
        <dbReference type="ChEBI" id="CHEBI:33738"/>
        <dbReference type="ChEBI" id="CHEBI:57844"/>
        <dbReference type="ChEBI" id="CHEBI:57856"/>
        <dbReference type="ChEBI" id="CHEBI:59789"/>
        <dbReference type="ChEBI" id="CHEBI:74411"/>
        <dbReference type="ChEBI" id="CHEBI:74497"/>
        <dbReference type="EC" id="2.1.1.192"/>
    </reaction>
</comment>
<dbReference type="SUPFAM" id="SSF102114">
    <property type="entry name" value="Radical SAM enzymes"/>
    <property type="match status" value="1"/>
</dbReference>
<dbReference type="Pfam" id="PF21016">
    <property type="entry name" value="RlmN_N"/>
    <property type="match status" value="1"/>
</dbReference>
<keyword evidence="18" id="KW-1185">Reference proteome</keyword>
<dbReference type="InterPro" id="IPR027492">
    <property type="entry name" value="RNA_MTrfase_RlmN"/>
</dbReference>
<keyword evidence="4 14" id="KW-0963">Cytoplasm</keyword>